<keyword evidence="4" id="KW-0479">Metal-binding</keyword>
<keyword evidence="7" id="KW-0472">Membrane</keyword>
<evidence type="ECO:0000256" key="1">
    <source>
        <dbReference type="ARBA" id="ARBA00004141"/>
    </source>
</evidence>
<proteinExistence type="predicted"/>
<dbReference type="InterPro" id="IPR008936">
    <property type="entry name" value="Rho_GTPase_activation_prot"/>
</dbReference>
<dbReference type="Pfam" id="PF00130">
    <property type="entry name" value="C1_1"/>
    <property type="match status" value="1"/>
</dbReference>
<comment type="caution">
    <text evidence="10">The sequence shown here is derived from an EMBL/GenBank/DDBJ whole genome shotgun (WGS) entry which is preliminary data.</text>
</comment>
<dbReference type="GO" id="GO:0046872">
    <property type="term" value="F:metal ion binding"/>
    <property type="evidence" value="ECO:0007669"/>
    <property type="project" value="UniProtKB-KW"/>
</dbReference>
<evidence type="ECO:0000313" key="11">
    <source>
        <dbReference type="Proteomes" id="UP001562425"/>
    </source>
</evidence>
<dbReference type="InterPro" id="IPR000198">
    <property type="entry name" value="RhoGAP_dom"/>
</dbReference>
<reference evidence="10 11" key="1">
    <citation type="submission" date="2024-05" db="EMBL/GenBank/DDBJ databases">
        <title>Culex pipiens pipiens assembly and annotation.</title>
        <authorList>
            <person name="Alout H."/>
            <person name="Durand T."/>
        </authorList>
    </citation>
    <scope>NUCLEOTIDE SEQUENCE [LARGE SCALE GENOMIC DNA]</scope>
    <source>
        <strain evidence="10">HA-2024</strain>
        <tissue evidence="10">Whole body</tissue>
    </source>
</reference>
<evidence type="ECO:0000313" key="10">
    <source>
        <dbReference type="EMBL" id="KAL1401039.1"/>
    </source>
</evidence>
<dbReference type="PANTHER" id="PTHR46075">
    <property type="entry name" value="CHIMERIN FAMILY MEMBER"/>
    <property type="match status" value="1"/>
</dbReference>
<evidence type="ECO:0000259" key="9">
    <source>
        <dbReference type="PROSITE" id="PS50238"/>
    </source>
</evidence>
<keyword evidence="6" id="KW-1133">Transmembrane helix</keyword>
<dbReference type="InterPro" id="IPR025754">
    <property type="entry name" value="TRC8_N_dom"/>
</dbReference>
<dbReference type="PROSITE" id="PS50238">
    <property type="entry name" value="RHOGAP"/>
    <property type="match status" value="1"/>
</dbReference>
<evidence type="ECO:0000259" key="8">
    <source>
        <dbReference type="PROSITE" id="PS50081"/>
    </source>
</evidence>
<name>A0ABD1DRM1_CULPP</name>
<dbReference type="EMBL" id="JBEHCU010005061">
    <property type="protein sequence ID" value="KAL1401039.1"/>
    <property type="molecule type" value="Genomic_DNA"/>
</dbReference>
<feature type="domain" description="Rho-GAP" evidence="9">
    <location>
        <begin position="100"/>
        <end position="302"/>
    </location>
</feature>
<dbReference type="GO" id="GO:0005096">
    <property type="term" value="F:GTPase activator activity"/>
    <property type="evidence" value="ECO:0007669"/>
    <property type="project" value="UniProtKB-KW"/>
</dbReference>
<dbReference type="PRINTS" id="PR00008">
    <property type="entry name" value="DAGPEDOMAIN"/>
</dbReference>
<accession>A0ABD1DRM1</accession>
<gene>
    <name evidence="10" type="ORF">pipiens_006935</name>
</gene>
<protein>
    <submittedName>
        <fullName evidence="10">Uncharacterized protein</fullName>
    </submittedName>
</protein>
<dbReference type="Proteomes" id="UP001562425">
    <property type="component" value="Unassembled WGS sequence"/>
</dbReference>
<dbReference type="InterPro" id="IPR002219">
    <property type="entry name" value="PKC_DAG/PE"/>
</dbReference>
<dbReference type="InterPro" id="IPR046349">
    <property type="entry name" value="C1-like_sf"/>
</dbReference>
<dbReference type="SUPFAM" id="SSF57889">
    <property type="entry name" value="Cysteine-rich domain"/>
    <property type="match status" value="1"/>
</dbReference>
<dbReference type="PANTHER" id="PTHR46075:SF2">
    <property type="entry name" value="RHO GTPASE ACTIVATING PROTEIN AT 5A, ISOFORM A"/>
    <property type="match status" value="1"/>
</dbReference>
<comment type="subcellular location">
    <subcellularLocation>
        <location evidence="1">Membrane</location>
        <topology evidence="1">Multi-pass membrane protein</topology>
    </subcellularLocation>
</comment>
<evidence type="ECO:0000256" key="6">
    <source>
        <dbReference type="ARBA" id="ARBA00022989"/>
    </source>
</evidence>
<dbReference type="PROSITE" id="PS50081">
    <property type="entry name" value="ZF_DAG_PE_2"/>
    <property type="match status" value="1"/>
</dbReference>
<evidence type="ECO:0000256" key="5">
    <source>
        <dbReference type="ARBA" id="ARBA00022833"/>
    </source>
</evidence>
<dbReference type="Pfam" id="PF00620">
    <property type="entry name" value="RhoGAP"/>
    <property type="match status" value="1"/>
</dbReference>
<keyword evidence="3" id="KW-0812">Transmembrane</keyword>
<organism evidence="10 11">
    <name type="scientific">Culex pipiens pipiens</name>
    <name type="common">Northern house mosquito</name>
    <dbReference type="NCBI Taxonomy" id="38569"/>
    <lineage>
        <taxon>Eukaryota</taxon>
        <taxon>Metazoa</taxon>
        <taxon>Ecdysozoa</taxon>
        <taxon>Arthropoda</taxon>
        <taxon>Hexapoda</taxon>
        <taxon>Insecta</taxon>
        <taxon>Pterygota</taxon>
        <taxon>Neoptera</taxon>
        <taxon>Endopterygota</taxon>
        <taxon>Diptera</taxon>
        <taxon>Nematocera</taxon>
        <taxon>Culicoidea</taxon>
        <taxon>Culicidae</taxon>
        <taxon>Culicinae</taxon>
        <taxon>Culicini</taxon>
        <taxon>Culex</taxon>
        <taxon>Culex</taxon>
    </lineage>
</organism>
<evidence type="ECO:0000256" key="3">
    <source>
        <dbReference type="ARBA" id="ARBA00022692"/>
    </source>
</evidence>
<sequence>MLNDEISTLSIDEPGNDLTAKLIDDADDELLEAYEKSHVFKTRTFKGLNWCEYCANFLWGFSSQGVQCEDCGFVAHNKCSELVPAKCVPDLKRLRGIFGVDLTLLITAHKCKIPFIVKKCVEEVEQHGMLQEGIYRISGFADEIEALKMALDKDGEKADMSALAYSNVNVISGVLKMYLRLLPVPLITSDCYPAFMQAMTNKNVGEKILAMPRPPAAKTIAKVVDSEKVRQVPSNQGRRWNNSKMSVVRTKVLGLVDVIMRVPSLFIIDEILKISMGLPNSSSPPPTQSAATAAVTSSESLVNLTVNATVSAATNMLEAAAAAAATAGGIGSPEDSLKDDIEFYKFISLTTLKFLLCLF</sequence>
<dbReference type="SMART" id="SM00324">
    <property type="entry name" value="RhoGAP"/>
    <property type="match status" value="1"/>
</dbReference>
<keyword evidence="2" id="KW-0343">GTPase activation</keyword>
<dbReference type="AlphaFoldDB" id="A0ABD1DRM1"/>
<evidence type="ECO:0000256" key="2">
    <source>
        <dbReference type="ARBA" id="ARBA00022468"/>
    </source>
</evidence>
<dbReference type="PROSITE" id="PS00479">
    <property type="entry name" value="ZF_DAG_PE_1"/>
    <property type="match status" value="1"/>
</dbReference>
<dbReference type="CDD" id="cd20806">
    <property type="entry name" value="C1_CHN"/>
    <property type="match status" value="1"/>
</dbReference>
<keyword evidence="5" id="KW-0862">Zinc</keyword>
<evidence type="ECO:0000256" key="7">
    <source>
        <dbReference type="ARBA" id="ARBA00023136"/>
    </source>
</evidence>
<dbReference type="SUPFAM" id="SSF48350">
    <property type="entry name" value="GTPase activation domain, GAP"/>
    <property type="match status" value="1"/>
</dbReference>
<dbReference type="Gene3D" id="1.10.555.10">
    <property type="entry name" value="Rho GTPase activation protein"/>
    <property type="match status" value="1"/>
</dbReference>
<dbReference type="Gene3D" id="3.30.60.20">
    <property type="match status" value="1"/>
</dbReference>
<dbReference type="InterPro" id="IPR020454">
    <property type="entry name" value="DAG/PE-bd"/>
</dbReference>
<dbReference type="SMART" id="SM00109">
    <property type="entry name" value="C1"/>
    <property type="match status" value="1"/>
</dbReference>
<feature type="non-terminal residue" evidence="10">
    <location>
        <position position="359"/>
    </location>
</feature>
<dbReference type="FunFam" id="3.30.60.20:FF:000025">
    <property type="entry name" value="Chimaerin"/>
    <property type="match status" value="1"/>
</dbReference>
<feature type="domain" description="Phorbol-ester/DAG-type" evidence="8">
    <location>
        <begin position="37"/>
        <end position="87"/>
    </location>
</feature>
<dbReference type="Pfam" id="PF13705">
    <property type="entry name" value="TRC8_N"/>
    <property type="match status" value="1"/>
</dbReference>
<keyword evidence="11" id="KW-1185">Reference proteome</keyword>
<dbReference type="GO" id="GO:0016020">
    <property type="term" value="C:membrane"/>
    <property type="evidence" value="ECO:0007669"/>
    <property type="project" value="UniProtKB-SubCell"/>
</dbReference>
<dbReference type="InterPro" id="IPR051854">
    <property type="entry name" value="Rho-type_GAP"/>
</dbReference>
<evidence type="ECO:0000256" key="4">
    <source>
        <dbReference type="ARBA" id="ARBA00022723"/>
    </source>
</evidence>